<dbReference type="InterPro" id="IPR025654">
    <property type="entry name" value="PEX2/10"/>
</dbReference>
<dbReference type="PROSITE" id="PS50089">
    <property type="entry name" value="ZF_RING_2"/>
    <property type="match status" value="1"/>
</dbReference>
<feature type="domain" description="RING-type" evidence="20">
    <location>
        <begin position="433"/>
        <end position="474"/>
    </location>
</feature>
<evidence type="ECO:0000256" key="12">
    <source>
        <dbReference type="ARBA" id="ARBA00022989"/>
    </source>
</evidence>
<feature type="region of interest" description="Disordered" evidence="19">
    <location>
        <begin position="1"/>
        <end position="43"/>
    </location>
</feature>
<proteinExistence type="inferred from homology"/>
<dbReference type="InParanoid" id="A0A2V0NQA8"/>
<evidence type="ECO:0000313" key="21">
    <source>
        <dbReference type="EMBL" id="GBF87723.1"/>
    </source>
</evidence>
<dbReference type="PANTHER" id="PTHR48178:SF1">
    <property type="entry name" value="PEROXISOME BIOGENESIS FACTOR 2"/>
    <property type="match status" value="1"/>
</dbReference>
<comment type="caution">
    <text evidence="21">The sequence shown here is derived from an EMBL/GenBank/DDBJ whole genome shotgun (WGS) entry which is preliminary data.</text>
</comment>
<dbReference type="OrthoDB" id="1701437at2759"/>
<dbReference type="GO" id="GO:0008270">
    <property type="term" value="F:zinc ion binding"/>
    <property type="evidence" value="ECO:0007669"/>
    <property type="project" value="UniProtKB-KW"/>
</dbReference>
<dbReference type="Pfam" id="PF04757">
    <property type="entry name" value="Pex2_Pex12"/>
    <property type="match status" value="1"/>
</dbReference>
<evidence type="ECO:0000256" key="11">
    <source>
        <dbReference type="ARBA" id="ARBA00022927"/>
    </source>
</evidence>
<keyword evidence="4" id="KW-0813">Transport</keyword>
<keyword evidence="13" id="KW-0472">Membrane</keyword>
<dbReference type="GO" id="GO:0005778">
    <property type="term" value="C:peroxisomal membrane"/>
    <property type="evidence" value="ECO:0007669"/>
    <property type="project" value="UniProtKB-SubCell"/>
</dbReference>
<keyword evidence="9" id="KW-0833">Ubl conjugation pathway</keyword>
<dbReference type="EMBL" id="BDRX01000002">
    <property type="protein sequence ID" value="GBF87723.1"/>
    <property type="molecule type" value="Genomic_DNA"/>
</dbReference>
<keyword evidence="8 18" id="KW-0863">Zinc-finger</keyword>
<evidence type="ECO:0000256" key="15">
    <source>
        <dbReference type="ARBA" id="ARBA00032511"/>
    </source>
</evidence>
<dbReference type="PROSITE" id="PS00518">
    <property type="entry name" value="ZF_RING_1"/>
    <property type="match status" value="1"/>
</dbReference>
<evidence type="ECO:0000256" key="7">
    <source>
        <dbReference type="ARBA" id="ARBA00022723"/>
    </source>
</evidence>
<evidence type="ECO:0000256" key="13">
    <source>
        <dbReference type="ARBA" id="ARBA00023136"/>
    </source>
</evidence>
<dbReference type="InterPro" id="IPR018957">
    <property type="entry name" value="Znf_C3HC4_RING-type"/>
</dbReference>
<evidence type="ECO:0000256" key="5">
    <source>
        <dbReference type="ARBA" id="ARBA00022679"/>
    </source>
</evidence>
<keyword evidence="12" id="KW-1133">Transmembrane helix</keyword>
<organism evidence="21 22">
    <name type="scientific">Raphidocelis subcapitata</name>
    <dbReference type="NCBI Taxonomy" id="307507"/>
    <lineage>
        <taxon>Eukaryota</taxon>
        <taxon>Viridiplantae</taxon>
        <taxon>Chlorophyta</taxon>
        <taxon>core chlorophytes</taxon>
        <taxon>Chlorophyceae</taxon>
        <taxon>CS clade</taxon>
        <taxon>Sphaeropleales</taxon>
        <taxon>Selenastraceae</taxon>
        <taxon>Raphidocelis</taxon>
    </lineage>
</organism>
<evidence type="ECO:0000259" key="20">
    <source>
        <dbReference type="PROSITE" id="PS50089"/>
    </source>
</evidence>
<reference evidence="21 22" key="1">
    <citation type="journal article" date="2018" name="Sci. Rep.">
        <title>Raphidocelis subcapitata (=Pseudokirchneriella subcapitata) provides an insight into genome evolution and environmental adaptations in the Sphaeropleales.</title>
        <authorList>
            <person name="Suzuki S."/>
            <person name="Yamaguchi H."/>
            <person name="Nakajima N."/>
            <person name="Kawachi M."/>
        </authorList>
    </citation>
    <scope>NUCLEOTIDE SEQUENCE [LARGE SCALE GENOMIC DNA]</scope>
    <source>
        <strain evidence="21 22">NIES-35</strain>
    </source>
</reference>
<feature type="compositionally biased region" description="Low complexity" evidence="19">
    <location>
        <begin position="164"/>
        <end position="178"/>
    </location>
</feature>
<keyword evidence="6" id="KW-0812">Transmembrane</keyword>
<evidence type="ECO:0000256" key="1">
    <source>
        <dbReference type="ARBA" id="ARBA00004585"/>
    </source>
</evidence>
<dbReference type="InterPro" id="IPR001841">
    <property type="entry name" value="Znf_RING"/>
</dbReference>
<keyword evidence="10" id="KW-0862">Zinc</keyword>
<accession>A0A2V0NQA8</accession>
<evidence type="ECO:0000256" key="8">
    <source>
        <dbReference type="ARBA" id="ARBA00022771"/>
    </source>
</evidence>
<name>A0A2V0NQA8_9CHLO</name>
<comment type="catalytic activity">
    <reaction evidence="16">
        <text>[E2 ubiquitin-conjugating enzyme]-S-ubiquitinyl-L-cysteine + [acceptor protein]-L-cysteine = [E2 ubiquitin-conjugating enzyme]-L-cysteine + [acceptor protein]-S-ubiquitinyl-L-cysteine.</text>
        <dbReference type="EC" id="2.3.2.36"/>
    </reaction>
</comment>
<gene>
    <name evidence="21" type="ORF">Rsub_00434</name>
</gene>
<dbReference type="InterPro" id="IPR013083">
    <property type="entry name" value="Znf_RING/FYVE/PHD"/>
</dbReference>
<dbReference type="InterPro" id="IPR017907">
    <property type="entry name" value="Znf_RING_CS"/>
</dbReference>
<evidence type="ECO:0000256" key="16">
    <source>
        <dbReference type="ARBA" id="ARBA00034438"/>
    </source>
</evidence>
<comment type="pathway">
    <text evidence="2">Protein modification; protein ubiquitination.</text>
</comment>
<evidence type="ECO:0000256" key="10">
    <source>
        <dbReference type="ARBA" id="ARBA00022833"/>
    </source>
</evidence>
<evidence type="ECO:0000256" key="4">
    <source>
        <dbReference type="ARBA" id="ARBA00022448"/>
    </source>
</evidence>
<dbReference type="Proteomes" id="UP000247498">
    <property type="component" value="Unassembled WGS sequence"/>
</dbReference>
<feature type="compositionally biased region" description="Low complexity" evidence="19">
    <location>
        <begin position="27"/>
        <end position="43"/>
    </location>
</feature>
<dbReference type="STRING" id="307507.A0A2V0NQA8"/>
<keyword evidence="14" id="KW-0576">Peroxisome</keyword>
<keyword evidence="11" id="KW-0653">Protein transport</keyword>
<evidence type="ECO:0000256" key="9">
    <source>
        <dbReference type="ARBA" id="ARBA00022786"/>
    </source>
</evidence>
<dbReference type="AlphaFoldDB" id="A0A2V0NQA8"/>
<dbReference type="EC" id="2.3.2.36" evidence="17"/>
<feature type="compositionally biased region" description="Low complexity" evidence="19">
    <location>
        <begin position="1"/>
        <end position="11"/>
    </location>
</feature>
<evidence type="ECO:0000256" key="3">
    <source>
        <dbReference type="ARBA" id="ARBA00008704"/>
    </source>
</evidence>
<dbReference type="GO" id="GO:0061630">
    <property type="term" value="F:ubiquitin protein ligase activity"/>
    <property type="evidence" value="ECO:0007669"/>
    <property type="project" value="UniProtKB-EC"/>
</dbReference>
<evidence type="ECO:0000256" key="14">
    <source>
        <dbReference type="ARBA" id="ARBA00023140"/>
    </source>
</evidence>
<evidence type="ECO:0000256" key="19">
    <source>
        <dbReference type="SAM" id="MobiDB-lite"/>
    </source>
</evidence>
<protein>
    <recommendedName>
        <fullName evidence="17">RING-type E3 ubiquitin transferase (cysteine targeting)</fullName>
        <ecNumber evidence="17">2.3.2.36</ecNumber>
    </recommendedName>
    <alternativeName>
        <fullName evidence="15">Peroxin-2</fullName>
    </alternativeName>
</protein>
<evidence type="ECO:0000256" key="2">
    <source>
        <dbReference type="ARBA" id="ARBA00004906"/>
    </source>
</evidence>
<evidence type="ECO:0000256" key="6">
    <source>
        <dbReference type="ARBA" id="ARBA00022692"/>
    </source>
</evidence>
<evidence type="ECO:0000256" key="17">
    <source>
        <dbReference type="ARBA" id="ARBA00034523"/>
    </source>
</evidence>
<evidence type="ECO:0000313" key="22">
    <source>
        <dbReference type="Proteomes" id="UP000247498"/>
    </source>
</evidence>
<dbReference type="PANTHER" id="PTHR48178">
    <property type="entry name" value="PEROXISOME BIOGENESIS FACTOR 2"/>
    <property type="match status" value="1"/>
</dbReference>
<dbReference type="Gene3D" id="3.30.40.10">
    <property type="entry name" value="Zinc/RING finger domain, C3HC4 (zinc finger)"/>
    <property type="match status" value="1"/>
</dbReference>
<dbReference type="SMART" id="SM00184">
    <property type="entry name" value="RING"/>
    <property type="match status" value="1"/>
</dbReference>
<dbReference type="GO" id="GO:0016558">
    <property type="term" value="P:protein import into peroxisome matrix"/>
    <property type="evidence" value="ECO:0007669"/>
    <property type="project" value="InterPro"/>
</dbReference>
<comment type="similarity">
    <text evidence="3">Belongs to the pex2/pex10/pex12 family.</text>
</comment>
<dbReference type="Pfam" id="PF00097">
    <property type="entry name" value="zf-C3HC4"/>
    <property type="match status" value="1"/>
</dbReference>
<keyword evidence="7" id="KW-0479">Metal-binding</keyword>
<dbReference type="FunCoup" id="A0A2V0NQA8">
    <property type="interactions" value="1653"/>
</dbReference>
<keyword evidence="22" id="KW-1185">Reference proteome</keyword>
<comment type="subcellular location">
    <subcellularLocation>
        <location evidence="1">Peroxisome membrane</location>
        <topology evidence="1">Multi-pass membrane protein</topology>
    </subcellularLocation>
</comment>
<dbReference type="InterPro" id="IPR006845">
    <property type="entry name" value="Pex_N"/>
</dbReference>
<keyword evidence="5" id="KW-0808">Transferase</keyword>
<sequence length="498" mass="52595">MAAGSGAAASAPAPPGSGSGSGTDRVGGAASAPAPRTAAPGAAADTTAEAWQLEYLQSLPEQERLLSAAPPPWPLRVLRSTQLDALRLDAELLSMLREQFARVFAFFQPGRVADFEPELNALLALMIFRLSVWAGCATPGSELMNLRYRDEGAMEAAARAAARRGSGAAAGPSGRGAAQPGWLHGGRSGVEGPGLSRRQRFLFAAGTIALPYLWQRMHRLVAANDEWGTAPPAPWRSGSSGRDEGSPQARRRAALAAAWRALRWLEGAYKVGVAANLLVFLYQGKYRTPLERLLGARLVYKQPEMSRVISFEYLNRQLVWQELSDFLLFVLPLVNVARVKRAMLRAFPRLPLLTAGAAAGGGAAAVAAGWTVAAKPDGGGGGGSGQSQQRRLGQGDCTSAPAAAAAAATAAAAAAAAAEGADAEDEYDPPGPCPICGLREIVVPYVALPCRHVFCYYCLRAHCEADTAFECPVDASRVAALQRFDGRAERRRRRGEVR</sequence>
<dbReference type="SUPFAM" id="SSF57850">
    <property type="entry name" value="RING/U-box"/>
    <property type="match status" value="1"/>
</dbReference>
<evidence type="ECO:0000256" key="18">
    <source>
        <dbReference type="PROSITE-ProRule" id="PRU00175"/>
    </source>
</evidence>
<feature type="region of interest" description="Disordered" evidence="19">
    <location>
        <begin position="164"/>
        <end position="189"/>
    </location>
</feature>